<dbReference type="OrthoDB" id="303614at2759"/>
<comment type="cofactor">
    <cofactor evidence="1">
        <name>FMN</name>
        <dbReference type="ChEBI" id="CHEBI:58210"/>
    </cofactor>
</comment>
<reference evidence="14 15" key="1">
    <citation type="journal article" date="2019" name="BMC Genomics">
        <title>New insights from Opisthorchis felineus genome: update on genomics of the epidemiologically important liver flukes.</title>
        <authorList>
            <person name="Ershov N.I."/>
            <person name="Mordvinov V.A."/>
            <person name="Prokhortchouk E.B."/>
            <person name="Pakharukova M.Y."/>
            <person name="Gunbin K.V."/>
            <person name="Ustyantsev K."/>
            <person name="Genaev M.A."/>
            <person name="Blinov A.G."/>
            <person name="Mazur A."/>
            <person name="Boulygina E."/>
            <person name="Tsygankova S."/>
            <person name="Khrameeva E."/>
            <person name="Chekanov N."/>
            <person name="Fan G."/>
            <person name="Xiao A."/>
            <person name="Zhang H."/>
            <person name="Xu X."/>
            <person name="Yang H."/>
            <person name="Solovyev V."/>
            <person name="Lee S.M."/>
            <person name="Liu X."/>
            <person name="Afonnikov D.A."/>
            <person name="Skryabin K.G."/>
        </authorList>
    </citation>
    <scope>NUCLEOTIDE SEQUENCE [LARGE SCALE GENOMIC DNA]</scope>
    <source>
        <strain evidence="14">AK-0245</strain>
        <tissue evidence="14">Whole organism</tissue>
    </source>
</reference>
<sequence length="252" mass="29288">MLTMRTPMLAIFSFVRMTSRLSIAQIRIPYRTRDDTFDFTDLKFLDPLTQFKEWFEDAVKSGLVYEANAMALATSTRSGIPSVRYVLLKELDERGFSFFTNYESRKAIELESNPNASLLFYWEPLHRQVRVEGTVTRLPEEESAEYFSKRPRQSQLAAMASPQSEVIPSRQSFVDSVKELENLYPEGETVPKPKNWGGYVLYPHTIEFWQGQSTRMHDRIRFRRITPEEQASIDPKVTHVGEGGWVYERLAP</sequence>
<dbReference type="InterPro" id="IPR000659">
    <property type="entry name" value="Pyridox_Oxase"/>
</dbReference>
<dbReference type="EMBL" id="SJOL01006626">
    <property type="protein sequence ID" value="TGZ64732.1"/>
    <property type="molecule type" value="Genomic_DNA"/>
</dbReference>
<comment type="caution">
    <text evidence="14">The sequence shown here is derived from an EMBL/GenBank/DDBJ whole genome shotgun (WGS) entry which is preliminary data.</text>
</comment>
<dbReference type="SUPFAM" id="SSF50475">
    <property type="entry name" value="FMN-binding split barrel"/>
    <property type="match status" value="1"/>
</dbReference>
<dbReference type="UniPathway" id="UPA01068">
    <property type="reaction ID" value="UER00304"/>
</dbReference>
<dbReference type="PIRSF" id="PIRSF000190">
    <property type="entry name" value="Pyd_amn-ph_oxd"/>
    <property type="match status" value="1"/>
</dbReference>
<evidence type="ECO:0000313" key="15">
    <source>
        <dbReference type="Proteomes" id="UP000308267"/>
    </source>
</evidence>
<evidence type="ECO:0000256" key="1">
    <source>
        <dbReference type="ARBA" id="ARBA00001917"/>
    </source>
</evidence>
<evidence type="ECO:0000259" key="12">
    <source>
        <dbReference type="Pfam" id="PF01243"/>
    </source>
</evidence>
<evidence type="ECO:0000256" key="3">
    <source>
        <dbReference type="ARBA" id="ARBA00004738"/>
    </source>
</evidence>
<dbReference type="GO" id="GO:0010181">
    <property type="term" value="F:FMN binding"/>
    <property type="evidence" value="ECO:0007669"/>
    <property type="project" value="InterPro"/>
</dbReference>
<organism evidence="14 15">
    <name type="scientific">Opisthorchis felineus</name>
    <dbReference type="NCBI Taxonomy" id="147828"/>
    <lineage>
        <taxon>Eukaryota</taxon>
        <taxon>Metazoa</taxon>
        <taxon>Spiralia</taxon>
        <taxon>Lophotrochozoa</taxon>
        <taxon>Platyhelminthes</taxon>
        <taxon>Trematoda</taxon>
        <taxon>Digenea</taxon>
        <taxon>Opisthorchiida</taxon>
        <taxon>Opisthorchiata</taxon>
        <taxon>Opisthorchiidae</taxon>
        <taxon>Opisthorchis</taxon>
    </lineage>
</organism>
<keyword evidence="9" id="KW-0288">FMN</keyword>
<evidence type="ECO:0000256" key="6">
    <source>
        <dbReference type="ARBA" id="ARBA00011738"/>
    </source>
</evidence>
<evidence type="ECO:0000256" key="11">
    <source>
        <dbReference type="ARBA" id="ARBA00023096"/>
    </source>
</evidence>
<name>A0A4S2LM44_OPIFE</name>
<feature type="domain" description="Pyridoxamine 5'-phosphate oxidase N-terminal" evidence="12">
    <location>
        <begin position="64"/>
        <end position="182"/>
    </location>
</feature>
<evidence type="ECO:0000256" key="5">
    <source>
        <dbReference type="ARBA" id="ARBA00007301"/>
    </source>
</evidence>
<keyword evidence="10" id="KW-0560">Oxidoreductase</keyword>
<dbReference type="Proteomes" id="UP000308267">
    <property type="component" value="Unassembled WGS sequence"/>
</dbReference>
<dbReference type="GO" id="GO:0008615">
    <property type="term" value="P:pyridoxine biosynthetic process"/>
    <property type="evidence" value="ECO:0007669"/>
    <property type="project" value="UniProtKB-KW"/>
</dbReference>
<dbReference type="EC" id="1.4.3.5" evidence="7"/>
<comment type="pathway">
    <text evidence="4">Cofactor metabolism; pyridoxal 5'-phosphate salvage; pyridoxal 5'-phosphate from pyridoxine 5'-phosphate: step 1/1.</text>
</comment>
<dbReference type="InterPro" id="IPR019576">
    <property type="entry name" value="Pyridoxamine_oxidase_dimer_C"/>
</dbReference>
<dbReference type="GO" id="GO:0004733">
    <property type="term" value="F:pyridoxamine phosphate oxidase activity"/>
    <property type="evidence" value="ECO:0007669"/>
    <property type="project" value="UniProtKB-EC"/>
</dbReference>
<accession>A0A4S2LM44</accession>
<evidence type="ECO:0000256" key="10">
    <source>
        <dbReference type="ARBA" id="ARBA00023002"/>
    </source>
</evidence>
<evidence type="ECO:0000256" key="9">
    <source>
        <dbReference type="ARBA" id="ARBA00022643"/>
    </source>
</evidence>
<dbReference type="AlphaFoldDB" id="A0A4S2LM44"/>
<dbReference type="HAMAP" id="MF_01629">
    <property type="entry name" value="PdxH"/>
    <property type="match status" value="1"/>
</dbReference>
<dbReference type="PROSITE" id="PS01064">
    <property type="entry name" value="PYRIDOX_OXIDASE"/>
    <property type="match status" value="1"/>
</dbReference>
<dbReference type="EMBL" id="SJOL01006626">
    <property type="protein sequence ID" value="TGZ64731.1"/>
    <property type="molecule type" value="Genomic_DNA"/>
</dbReference>
<dbReference type="STRING" id="147828.A0A4S2LM44"/>
<feature type="domain" description="Pyridoxine 5'-phosphate oxidase dimerisation C-terminal" evidence="13">
    <location>
        <begin position="196"/>
        <end position="252"/>
    </location>
</feature>
<dbReference type="NCBIfam" id="NF004231">
    <property type="entry name" value="PRK05679.1"/>
    <property type="match status" value="1"/>
</dbReference>
<dbReference type="PANTHER" id="PTHR10851:SF0">
    <property type="entry name" value="PYRIDOXINE-5'-PHOSPHATE OXIDASE"/>
    <property type="match status" value="1"/>
</dbReference>
<dbReference type="InterPro" id="IPR011576">
    <property type="entry name" value="Pyridox_Oxase_N"/>
</dbReference>
<evidence type="ECO:0000256" key="7">
    <source>
        <dbReference type="ARBA" id="ARBA00012801"/>
    </source>
</evidence>
<proteinExistence type="inferred from homology"/>
<keyword evidence="15" id="KW-1185">Reference proteome</keyword>
<comment type="function">
    <text evidence="2">Catalyzes the oxidation of either pyridoxine 5'-phosphate (PNP) or pyridoxamine 5'-phosphate (PMP) into pyridoxal 5'-phosphate (PLP).</text>
</comment>
<gene>
    <name evidence="14" type="ORF">CRM22_006226</name>
</gene>
<dbReference type="NCBIfam" id="TIGR00558">
    <property type="entry name" value="pdxH"/>
    <property type="match status" value="1"/>
</dbReference>
<evidence type="ECO:0000256" key="8">
    <source>
        <dbReference type="ARBA" id="ARBA00022630"/>
    </source>
</evidence>
<keyword evidence="8" id="KW-0285">Flavoprotein</keyword>
<comment type="subunit">
    <text evidence="6">Homodimer.</text>
</comment>
<evidence type="ECO:0000313" key="14">
    <source>
        <dbReference type="EMBL" id="TGZ64732.1"/>
    </source>
</evidence>
<dbReference type="FunFam" id="2.30.110.10:FF:000005">
    <property type="entry name" value="NAD(P)H-hydrate epimerase"/>
    <property type="match status" value="1"/>
</dbReference>
<protein>
    <recommendedName>
        <fullName evidence="7">pyridoxal 5'-phosphate synthase</fullName>
        <ecNumber evidence="7">1.4.3.5</ecNumber>
    </recommendedName>
</protein>
<dbReference type="Pfam" id="PF10590">
    <property type="entry name" value="PNP_phzG_C"/>
    <property type="match status" value="1"/>
</dbReference>
<dbReference type="PANTHER" id="PTHR10851">
    <property type="entry name" value="PYRIDOXINE-5-PHOSPHATE OXIDASE"/>
    <property type="match status" value="1"/>
</dbReference>
<dbReference type="InterPro" id="IPR012349">
    <property type="entry name" value="Split_barrel_FMN-bd"/>
</dbReference>
<evidence type="ECO:0000259" key="13">
    <source>
        <dbReference type="Pfam" id="PF10590"/>
    </source>
</evidence>
<dbReference type="Gene3D" id="2.30.110.10">
    <property type="entry name" value="Electron Transport, Fmn-binding Protein, Chain A"/>
    <property type="match status" value="1"/>
</dbReference>
<evidence type="ECO:0000256" key="4">
    <source>
        <dbReference type="ARBA" id="ARBA00005037"/>
    </source>
</evidence>
<dbReference type="Pfam" id="PF01243">
    <property type="entry name" value="PNPOx_N"/>
    <property type="match status" value="1"/>
</dbReference>
<comment type="similarity">
    <text evidence="5">Belongs to the pyridoxamine 5'-phosphate oxidase family.</text>
</comment>
<keyword evidence="11" id="KW-0664">Pyridoxine biosynthesis</keyword>
<comment type="pathway">
    <text evidence="3">Cofactor metabolism; pyridoxal 5'-phosphate salvage; pyridoxal 5'-phosphate from pyridoxamine 5'-phosphate: step 1/1.</text>
</comment>
<dbReference type="InterPro" id="IPR019740">
    <property type="entry name" value="Pyridox_Oxase_CS"/>
</dbReference>
<evidence type="ECO:0000256" key="2">
    <source>
        <dbReference type="ARBA" id="ARBA00003691"/>
    </source>
</evidence>